<dbReference type="InterPro" id="IPR006153">
    <property type="entry name" value="Cation/H_exchanger_TM"/>
</dbReference>
<evidence type="ECO:0000256" key="2">
    <source>
        <dbReference type="ARBA" id="ARBA00022692"/>
    </source>
</evidence>
<dbReference type="InterPro" id="IPR038770">
    <property type="entry name" value="Na+/solute_symporter_sf"/>
</dbReference>
<accession>A0A3N0E7G8</accession>
<evidence type="ECO:0000259" key="6">
    <source>
        <dbReference type="Pfam" id="PF00999"/>
    </source>
</evidence>
<dbReference type="InterPro" id="IPR004712">
    <property type="entry name" value="Na+/H+_antiporter_fungi"/>
</dbReference>
<feature type="transmembrane region" description="Helical" evidence="5">
    <location>
        <begin position="6"/>
        <end position="23"/>
    </location>
</feature>
<evidence type="ECO:0000313" key="8">
    <source>
        <dbReference type="Proteomes" id="UP000269198"/>
    </source>
</evidence>
<feature type="transmembrane region" description="Helical" evidence="5">
    <location>
        <begin position="121"/>
        <end position="143"/>
    </location>
</feature>
<feature type="transmembrane region" description="Helical" evidence="5">
    <location>
        <begin position="35"/>
        <end position="54"/>
    </location>
</feature>
<dbReference type="Pfam" id="PF00999">
    <property type="entry name" value="Na_H_Exchanger"/>
    <property type="match status" value="1"/>
</dbReference>
<dbReference type="GO" id="GO:0005886">
    <property type="term" value="C:plasma membrane"/>
    <property type="evidence" value="ECO:0007669"/>
    <property type="project" value="InterPro"/>
</dbReference>
<evidence type="ECO:0000256" key="5">
    <source>
        <dbReference type="SAM" id="Phobius"/>
    </source>
</evidence>
<feature type="transmembrane region" description="Helical" evidence="5">
    <location>
        <begin position="346"/>
        <end position="363"/>
    </location>
</feature>
<sequence length="406" mass="43349">MTTVNIGFVTIGATVLVLGLLSVPIKRLWLSGPLIALLLGVLLGPEVVGLISPAEWGTESVLLEQTARLTVAMSLMAIALRLPRGYLRTHVRSLVIVLGPVMVAMWLVSGLATYLVLAVPIWVALLVGAVITPTDPVVASTIVRGPIAERNLPTRMRHFLSAEAGANDVLSYPLVFLAVLMLAHPPDDALGEWLVRVLLLEVLGAVVLGGILGYLAGRVLAWADRSDIVPRTSYLVFSLSLTFTILGATALAGTNGLLAVFVGGLVFRGVISEQEDRDEEEVQEAVNDFFLLPVFVLLGLTVPWHEWFELGWSGVVLVVVVLLLRRLPAFLALGPLMRSVHGVREAAFLGWFGPIGAAALLYANLALRETGNDLVWPVGSLVISASVLVHGVTATPVTRLFGRSVA</sequence>
<comment type="caution">
    <text evidence="7">The sequence shown here is derived from an EMBL/GenBank/DDBJ whole genome shotgun (WGS) entry which is preliminary data.</text>
</comment>
<feature type="transmembrane region" description="Helical" evidence="5">
    <location>
        <begin position="164"/>
        <end position="183"/>
    </location>
</feature>
<feature type="transmembrane region" description="Helical" evidence="5">
    <location>
        <begin position="310"/>
        <end position="334"/>
    </location>
</feature>
<dbReference type="GO" id="GO:0015385">
    <property type="term" value="F:sodium:proton antiporter activity"/>
    <property type="evidence" value="ECO:0007669"/>
    <property type="project" value="InterPro"/>
</dbReference>
<gene>
    <name evidence="7" type="ORF">EFW17_14430</name>
</gene>
<feature type="transmembrane region" description="Helical" evidence="5">
    <location>
        <begin position="66"/>
        <end position="82"/>
    </location>
</feature>
<keyword evidence="3 5" id="KW-1133">Transmembrane helix</keyword>
<evidence type="ECO:0000256" key="1">
    <source>
        <dbReference type="ARBA" id="ARBA00004141"/>
    </source>
</evidence>
<keyword evidence="2 5" id="KW-0812">Transmembrane</keyword>
<keyword evidence="4 5" id="KW-0472">Membrane</keyword>
<comment type="subcellular location">
    <subcellularLocation>
        <location evidence="1">Membrane</location>
        <topology evidence="1">Multi-pass membrane protein</topology>
    </subcellularLocation>
</comment>
<dbReference type="Gene3D" id="1.20.1530.20">
    <property type="match status" value="1"/>
</dbReference>
<organism evidence="7 8">
    <name type="scientific">Halostreptopolyspora alba</name>
    <dbReference type="NCBI Taxonomy" id="2487137"/>
    <lineage>
        <taxon>Bacteria</taxon>
        <taxon>Bacillati</taxon>
        <taxon>Actinomycetota</taxon>
        <taxon>Actinomycetes</taxon>
        <taxon>Streptosporangiales</taxon>
        <taxon>Nocardiopsidaceae</taxon>
        <taxon>Halostreptopolyspora</taxon>
    </lineage>
</organism>
<dbReference type="Proteomes" id="UP000269198">
    <property type="component" value="Unassembled WGS sequence"/>
</dbReference>
<reference evidence="7 8" key="1">
    <citation type="submission" date="2018-11" db="EMBL/GenBank/DDBJ databases">
        <title>The genome draft of YIM 96095.</title>
        <authorList>
            <person name="Tang S.-K."/>
            <person name="Chunyu W.-X."/>
            <person name="Feng Y.-Z."/>
        </authorList>
    </citation>
    <scope>NUCLEOTIDE SEQUENCE [LARGE SCALE GENOMIC DNA]</scope>
    <source>
        <strain evidence="7 8">YIM 96095</strain>
    </source>
</reference>
<dbReference type="GO" id="GO:0042391">
    <property type="term" value="P:regulation of membrane potential"/>
    <property type="evidence" value="ECO:0007669"/>
    <property type="project" value="InterPro"/>
</dbReference>
<dbReference type="PANTHER" id="PTHR31382:SF1">
    <property type="entry name" value="SODIUM ION_PROTON EXCHANGER (EUROFUNG)"/>
    <property type="match status" value="1"/>
</dbReference>
<dbReference type="PANTHER" id="PTHR31382">
    <property type="entry name" value="NA(+)/H(+) ANTIPORTER"/>
    <property type="match status" value="1"/>
</dbReference>
<evidence type="ECO:0000256" key="3">
    <source>
        <dbReference type="ARBA" id="ARBA00022989"/>
    </source>
</evidence>
<protein>
    <submittedName>
        <fullName evidence="7">Sodium:proton antiporter</fullName>
    </submittedName>
</protein>
<feature type="transmembrane region" description="Helical" evidence="5">
    <location>
        <begin position="375"/>
        <end position="394"/>
    </location>
</feature>
<dbReference type="AlphaFoldDB" id="A0A3N0E7G8"/>
<evidence type="ECO:0000313" key="7">
    <source>
        <dbReference type="EMBL" id="RNL83795.1"/>
    </source>
</evidence>
<name>A0A3N0E7G8_9ACTN</name>
<feature type="transmembrane region" description="Helical" evidence="5">
    <location>
        <begin position="228"/>
        <end position="250"/>
    </location>
</feature>
<dbReference type="GO" id="GO:0036376">
    <property type="term" value="P:sodium ion export across plasma membrane"/>
    <property type="evidence" value="ECO:0007669"/>
    <property type="project" value="InterPro"/>
</dbReference>
<proteinExistence type="predicted"/>
<keyword evidence="8" id="KW-1185">Reference proteome</keyword>
<dbReference type="GO" id="GO:0120029">
    <property type="term" value="P:proton export across plasma membrane"/>
    <property type="evidence" value="ECO:0007669"/>
    <property type="project" value="InterPro"/>
</dbReference>
<feature type="transmembrane region" description="Helical" evidence="5">
    <location>
        <begin position="94"/>
        <end position="115"/>
    </location>
</feature>
<dbReference type="EMBL" id="RJMB01000014">
    <property type="protein sequence ID" value="RNL83795.1"/>
    <property type="molecule type" value="Genomic_DNA"/>
</dbReference>
<feature type="transmembrane region" description="Helical" evidence="5">
    <location>
        <begin position="195"/>
        <end position="216"/>
    </location>
</feature>
<feature type="transmembrane region" description="Helical" evidence="5">
    <location>
        <begin position="285"/>
        <end position="304"/>
    </location>
</feature>
<evidence type="ECO:0000256" key="4">
    <source>
        <dbReference type="ARBA" id="ARBA00023136"/>
    </source>
</evidence>
<feature type="domain" description="Cation/H+ exchanger transmembrane" evidence="6">
    <location>
        <begin position="15"/>
        <end position="398"/>
    </location>
</feature>
<dbReference type="OrthoDB" id="4174405at2"/>